<proteinExistence type="predicted"/>
<evidence type="ECO:0000313" key="3">
    <source>
        <dbReference type="Proteomes" id="UP000827889"/>
    </source>
</evidence>
<reference evidence="4" key="2">
    <citation type="submission" date="2025-08" db="UniProtKB">
        <authorList>
            <consortium name="RefSeq"/>
        </authorList>
    </citation>
    <scope>IDENTIFICATION</scope>
    <source>
        <tissue evidence="4">Leaf</tissue>
    </source>
</reference>
<dbReference type="OrthoDB" id="642536at2759"/>
<sequence>MAKNWADLLPELLELCSRQLPLEDWFAFRSVCSTWLVAASEKRFHVPWLMLADNRSTKSEWAEFYSLFSSRIHKVVLPEVKGKRCLSSRGWIFTIGLDLQIHMLNPLSRPANRDIIKLPSVNKLFDWDPQYYEPETRYTKFVLSASPASSPNYMVIVMLIYVYSKRLGLWKPGTEEWKVLTWPADQVHNVIVLDAIHYKGKFVVLNGADDIVVCDAGGPAPTAQVIIKKPLEFRDHLEFCVHQYLVESAGRLLLVARLAQLDGGTKGFRVFSIDLEARKWTELESMGNASLFVGFSSSFSVQVDENQQAIKANCIYFTKDVPYRDNEGKEVGIYHVQDGRIEWFFDEKFNNYFSRPLWIELDGALYRSDHKLKKDY</sequence>
<dbReference type="GeneID" id="115731010"/>
<evidence type="ECO:0000259" key="2">
    <source>
        <dbReference type="Pfam" id="PF03478"/>
    </source>
</evidence>
<keyword evidence="3" id="KW-1185">Reference proteome</keyword>
<dbReference type="KEGG" id="rarg:115731010"/>
<organism evidence="3 4">
    <name type="scientific">Rhodamnia argentea</name>
    <dbReference type="NCBI Taxonomy" id="178133"/>
    <lineage>
        <taxon>Eukaryota</taxon>
        <taxon>Viridiplantae</taxon>
        <taxon>Streptophyta</taxon>
        <taxon>Embryophyta</taxon>
        <taxon>Tracheophyta</taxon>
        <taxon>Spermatophyta</taxon>
        <taxon>Magnoliopsida</taxon>
        <taxon>eudicotyledons</taxon>
        <taxon>Gunneridae</taxon>
        <taxon>Pentapetalae</taxon>
        <taxon>rosids</taxon>
        <taxon>malvids</taxon>
        <taxon>Myrtales</taxon>
        <taxon>Myrtaceae</taxon>
        <taxon>Myrtoideae</taxon>
        <taxon>Myrteae</taxon>
        <taxon>Australasian group</taxon>
        <taxon>Rhodamnia</taxon>
    </lineage>
</organism>
<evidence type="ECO:0000313" key="4">
    <source>
        <dbReference type="RefSeq" id="XP_030517482.1"/>
    </source>
</evidence>
<dbReference type="AlphaFoldDB" id="A0A8B8N4Y3"/>
<dbReference type="Proteomes" id="UP000827889">
    <property type="component" value="Chromosome 1"/>
</dbReference>
<feature type="domain" description="KIB1-4 beta-propeller" evidence="2">
    <location>
        <begin position="64"/>
        <end position="334"/>
    </location>
</feature>
<dbReference type="Pfam" id="PF03478">
    <property type="entry name" value="Beta-prop_KIB1-4"/>
    <property type="match status" value="1"/>
</dbReference>
<accession>A0A8B8N4Y3</accession>
<dbReference type="PANTHER" id="PTHR44259:SF65">
    <property type="entry name" value="F-BOX DOMAIN-CONTAINING PROTEIN"/>
    <property type="match status" value="1"/>
</dbReference>
<reference evidence="3" key="1">
    <citation type="submission" date="2025-05" db="UniProtKB">
        <authorList>
            <consortium name="RefSeq"/>
        </authorList>
    </citation>
    <scope>NUCLEOTIDE SEQUENCE [LARGE SCALE GENOMIC DNA]</scope>
</reference>
<protein>
    <submittedName>
        <fullName evidence="4">F-box protein At2g26160-like</fullName>
    </submittedName>
</protein>
<dbReference type="RefSeq" id="XP_030517482.1">
    <property type="nucleotide sequence ID" value="XM_030661622.1"/>
</dbReference>
<name>A0A8B8N4Y3_9MYRT</name>
<dbReference type="PANTHER" id="PTHR44259">
    <property type="entry name" value="OS07G0183000 PROTEIN-RELATED"/>
    <property type="match status" value="1"/>
</dbReference>
<gene>
    <name evidence="4" type="primary">LOC115731010</name>
</gene>
<dbReference type="InterPro" id="IPR050942">
    <property type="entry name" value="F-box_BR-signaling"/>
</dbReference>
<dbReference type="InterPro" id="IPR005174">
    <property type="entry name" value="KIB1-4_b-propeller"/>
</dbReference>
<dbReference type="InterPro" id="IPR001810">
    <property type="entry name" value="F-box_dom"/>
</dbReference>
<feature type="domain" description="F-box" evidence="1">
    <location>
        <begin position="7"/>
        <end position="44"/>
    </location>
</feature>
<dbReference type="Pfam" id="PF00646">
    <property type="entry name" value="F-box"/>
    <property type="match status" value="1"/>
</dbReference>
<evidence type="ECO:0000259" key="1">
    <source>
        <dbReference type="Pfam" id="PF00646"/>
    </source>
</evidence>